<dbReference type="InterPro" id="IPR003598">
    <property type="entry name" value="Ig_sub2"/>
</dbReference>
<feature type="domain" description="Ig-like" evidence="7">
    <location>
        <begin position="417"/>
        <end position="530"/>
    </location>
</feature>
<feature type="transmembrane region" description="Helical" evidence="5">
    <location>
        <begin position="541"/>
        <end position="561"/>
    </location>
</feature>
<dbReference type="PROSITE" id="PS51450">
    <property type="entry name" value="LRR"/>
    <property type="match status" value="3"/>
</dbReference>
<dbReference type="SMART" id="SM00369">
    <property type="entry name" value="LRR_TYP"/>
    <property type="match status" value="10"/>
</dbReference>
<keyword evidence="3" id="KW-0677">Repeat</keyword>
<dbReference type="InterPro" id="IPR032675">
    <property type="entry name" value="LRR_dom_sf"/>
</dbReference>
<evidence type="ECO:0000256" key="1">
    <source>
        <dbReference type="ARBA" id="ARBA00022614"/>
    </source>
</evidence>
<organism evidence="8">
    <name type="scientific">Xenopsylla cheopis</name>
    <name type="common">Oriental rat flea</name>
    <name type="synonym">Pulex cheopis</name>
    <dbReference type="NCBI Taxonomy" id="163159"/>
    <lineage>
        <taxon>Eukaryota</taxon>
        <taxon>Metazoa</taxon>
        <taxon>Ecdysozoa</taxon>
        <taxon>Arthropoda</taxon>
        <taxon>Hexapoda</taxon>
        <taxon>Insecta</taxon>
        <taxon>Pterygota</taxon>
        <taxon>Neoptera</taxon>
        <taxon>Endopterygota</taxon>
        <taxon>Siphonaptera</taxon>
        <taxon>Pulicidae</taxon>
        <taxon>Xenopsyllinae</taxon>
        <taxon>Xenopsylla</taxon>
    </lineage>
</organism>
<dbReference type="EMBL" id="GIIL01007793">
    <property type="protein sequence ID" value="NOV51519.1"/>
    <property type="molecule type" value="Transcribed_RNA"/>
</dbReference>
<dbReference type="SMART" id="SM00364">
    <property type="entry name" value="LRR_BAC"/>
    <property type="match status" value="6"/>
</dbReference>
<reference evidence="8" key="1">
    <citation type="submission" date="2020-03" db="EMBL/GenBank/DDBJ databases">
        <title>Transcriptomic Profiling of the Digestive Tract of the Rat Flea, Xenopsylla cheopis, Following Blood Feeding and Infection with Yersinia pestis.</title>
        <authorList>
            <person name="Bland D.M."/>
            <person name="Martens C.A."/>
            <person name="Virtaneva K."/>
            <person name="Kanakabandi K."/>
            <person name="Long D."/>
            <person name="Rosenke R."/>
            <person name="Saturday G.A."/>
            <person name="Hoyt F.H."/>
            <person name="Bruno D.P."/>
            <person name="Ribeiro J.M.C."/>
            <person name="Hinnebusch J."/>
        </authorList>
    </citation>
    <scope>NUCLEOTIDE SEQUENCE</scope>
</reference>
<evidence type="ECO:0000256" key="2">
    <source>
        <dbReference type="ARBA" id="ARBA00022729"/>
    </source>
</evidence>
<dbReference type="Gene3D" id="3.80.10.10">
    <property type="entry name" value="Ribonuclease Inhibitor"/>
    <property type="match status" value="3"/>
</dbReference>
<dbReference type="InterPro" id="IPR001611">
    <property type="entry name" value="Leu-rich_rpt"/>
</dbReference>
<dbReference type="Pfam" id="PF13927">
    <property type="entry name" value="Ig_3"/>
    <property type="match status" value="1"/>
</dbReference>
<dbReference type="PROSITE" id="PS50835">
    <property type="entry name" value="IG_LIKE"/>
    <property type="match status" value="1"/>
</dbReference>
<evidence type="ECO:0000259" key="7">
    <source>
        <dbReference type="PROSITE" id="PS50835"/>
    </source>
</evidence>
<dbReference type="FunFam" id="3.80.10.10:FF:001164">
    <property type="entry name" value="GH01279p"/>
    <property type="match status" value="1"/>
</dbReference>
<accession>A0A6M2DYV9</accession>
<keyword evidence="1" id="KW-0433">Leucine-rich repeat</keyword>
<protein>
    <submittedName>
        <fullName evidence="8">Putative membrane glycoprotein lig-1</fullName>
    </submittedName>
</protein>
<keyword evidence="5" id="KW-1133">Transmembrane helix</keyword>
<dbReference type="SMART" id="SM00408">
    <property type="entry name" value="IGc2"/>
    <property type="match status" value="1"/>
</dbReference>
<keyword evidence="5" id="KW-0812">Transmembrane</keyword>
<dbReference type="InterPro" id="IPR003591">
    <property type="entry name" value="Leu-rich_rpt_typical-subtyp"/>
</dbReference>
<dbReference type="InterPro" id="IPR013783">
    <property type="entry name" value="Ig-like_fold"/>
</dbReference>
<feature type="chain" id="PRO_5027055848" evidence="6">
    <location>
        <begin position="23"/>
        <end position="933"/>
    </location>
</feature>
<dbReference type="GO" id="GO:0005615">
    <property type="term" value="C:extracellular space"/>
    <property type="evidence" value="ECO:0007669"/>
    <property type="project" value="TreeGrafter"/>
</dbReference>
<keyword evidence="2 6" id="KW-0732">Signal</keyword>
<evidence type="ECO:0000313" key="8">
    <source>
        <dbReference type="EMBL" id="NOV51519.1"/>
    </source>
</evidence>
<evidence type="ECO:0000256" key="6">
    <source>
        <dbReference type="SAM" id="SignalP"/>
    </source>
</evidence>
<dbReference type="Gene3D" id="2.60.40.10">
    <property type="entry name" value="Immunoglobulins"/>
    <property type="match status" value="1"/>
</dbReference>
<sequence length="933" mass="107264">MTYPVAFVLVLLATLLCQPVKSTFCPDECFCADASSLYCSDREYFPISEQFKQVHLENVTVAKLENLIFKNISSLVWRNSKIRKIENTSFYNSSTLIELDLSNNELEVIRNGVLQPLYLLKILNLSNNSLRDLPRTMFFDLYSLEELNLRGNKLHVIPMNVFAPLLRLRILDLSKNSIVTLHDHFFRQNKNLQSLSLSNNNLSRMYSNALVDLAILENLDLSGNNLESFSKGLFDGLKELKILHLERNPLYNLSIVTFSMLHNLIYLDLSDNLLKTLSQKLFRMNNKLETLVLDRTKIEILHNSEFVGLDNLKKLYLRNNDMLREIEQFVFLDTPHLEILDISGNKLTYLPNTISTLNNLMDLNISDNHWVCDCRMHWFANWAENRSSIFNSDLSCGPHSYPNDMIPTLQNLNCTKPRIVRTSPPGLHVLKSSALLECSFAGNPHPSIAWITPHDYILHWNPDPSVPDIFHKHAEVHSVSGHALNRNNLKMRVLENGTLFIQNISREDSGSYYCFATNPIANTTAEVLLYIDPIIIYNVKIMSILFGAFCAACFLGITLLVQLLKYIFIRFGIVDKCCNCCHKDKTSPRAKQIYAMLDNIEQYKSQQLERLRENYAQQVHRIKDNCAQQVDWIQSSYSGQAKHLKEIRDIGTHHLTALRDQYYDQVKRVRDYSTGQLSWVRENYVFQRNKIRKFSAHQVLRFRESYKYQQQTLNKVLENLPSFYFENCRSGSCGRSDSVVFDPKDIAGIDMYIKTKIDKLAALEVPNLNESQSKMSVYYTPTEISDDANDDAPALEGVHINYIEKDPPPMLDFRSMKDANNILNPAWNTRGEYSLLNKKKNLNGEMPCRVFSAVYSNELFNSNDDAVPNKKTELGDMEEMRSLLQSNSMPTLTQTDSIKSERTPGKHVVLSFEIPVNSIEHVNLGKCKSDTLL</sequence>
<keyword evidence="5" id="KW-0472">Membrane</keyword>
<dbReference type="SMART" id="SM00409">
    <property type="entry name" value="IG"/>
    <property type="match status" value="1"/>
</dbReference>
<keyword evidence="4" id="KW-1015">Disulfide bond</keyword>
<dbReference type="PANTHER" id="PTHR24373:SF375">
    <property type="entry name" value="TRANSMEMBRANE PROTEIN, PUTATIVE-RELATED"/>
    <property type="match status" value="1"/>
</dbReference>
<dbReference type="AlphaFoldDB" id="A0A6M2DYV9"/>
<proteinExistence type="predicted"/>
<dbReference type="PANTHER" id="PTHR24373">
    <property type="entry name" value="SLIT RELATED LEUCINE-RICH REPEAT NEURONAL PROTEIN"/>
    <property type="match status" value="1"/>
</dbReference>
<dbReference type="InterPro" id="IPR003599">
    <property type="entry name" value="Ig_sub"/>
</dbReference>
<name>A0A6M2DYV9_XENCH</name>
<dbReference type="InterPro" id="IPR050328">
    <property type="entry name" value="Dev_Immune_Receptor"/>
</dbReference>
<evidence type="ECO:0000256" key="5">
    <source>
        <dbReference type="SAM" id="Phobius"/>
    </source>
</evidence>
<evidence type="ECO:0000256" key="3">
    <source>
        <dbReference type="ARBA" id="ARBA00022737"/>
    </source>
</evidence>
<dbReference type="SUPFAM" id="SSF48726">
    <property type="entry name" value="Immunoglobulin"/>
    <property type="match status" value="1"/>
</dbReference>
<dbReference type="InterPro" id="IPR007110">
    <property type="entry name" value="Ig-like_dom"/>
</dbReference>
<dbReference type="Pfam" id="PF13855">
    <property type="entry name" value="LRR_8"/>
    <property type="match status" value="4"/>
</dbReference>
<evidence type="ECO:0000256" key="4">
    <source>
        <dbReference type="ARBA" id="ARBA00023157"/>
    </source>
</evidence>
<dbReference type="SUPFAM" id="SSF52058">
    <property type="entry name" value="L domain-like"/>
    <property type="match status" value="1"/>
</dbReference>
<feature type="signal peptide" evidence="6">
    <location>
        <begin position="1"/>
        <end position="22"/>
    </location>
</feature>
<dbReference type="InterPro" id="IPR036179">
    <property type="entry name" value="Ig-like_dom_sf"/>
</dbReference>
<dbReference type="GO" id="GO:0031012">
    <property type="term" value="C:extracellular matrix"/>
    <property type="evidence" value="ECO:0007669"/>
    <property type="project" value="TreeGrafter"/>
</dbReference>